<dbReference type="STRING" id="1673428.CPM_0625"/>
<dbReference type="GeneID" id="41587929"/>
<dbReference type="CDD" id="cd02035">
    <property type="entry name" value="ArsA"/>
    <property type="match status" value="1"/>
</dbReference>
<dbReference type="Pfam" id="PF17886">
    <property type="entry name" value="ArsA_HSP20"/>
    <property type="match status" value="1"/>
</dbReference>
<evidence type="ECO:0000256" key="3">
    <source>
        <dbReference type="ARBA" id="ARBA00022840"/>
    </source>
</evidence>
<evidence type="ECO:0000313" key="17">
    <source>
        <dbReference type="Proteomes" id="UP000187822"/>
    </source>
</evidence>
<evidence type="ECO:0000259" key="14">
    <source>
        <dbReference type="Pfam" id="PF17886"/>
    </source>
</evidence>
<dbReference type="Proteomes" id="UP000195607">
    <property type="component" value="Chromosome I"/>
</dbReference>
<organism evidence="15 18">
    <name type="scientific">Cuniculiplasma divulgatum</name>
    <dbReference type="NCBI Taxonomy" id="1673428"/>
    <lineage>
        <taxon>Archaea</taxon>
        <taxon>Methanobacteriati</taxon>
        <taxon>Thermoplasmatota</taxon>
        <taxon>Thermoplasmata</taxon>
        <taxon>Thermoplasmatales</taxon>
        <taxon>Cuniculiplasmataceae</taxon>
        <taxon>Cuniculiplasma</taxon>
    </lineage>
</organism>
<dbReference type="RefSeq" id="WP_021789826.1">
    <property type="nucleotide sequence ID" value="NZ_LT671858.1"/>
</dbReference>
<evidence type="ECO:0000256" key="6">
    <source>
        <dbReference type="ARBA" id="ARBA00052296"/>
    </source>
</evidence>
<comment type="similarity">
    <text evidence="1">Belongs to the arsA ATPase family.</text>
</comment>
<keyword evidence="5" id="KW-1278">Translocase</keyword>
<comment type="catalytic activity">
    <reaction evidence="6">
        <text>arsenite(in) + ATP + H2O = arsenite(out) + ADP + phosphate + H(+)</text>
        <dbReference type="Rhea" id="RHEA:11348"/>
        <dbReference type="ChEBI" id="CHEBI:15377"/>
        <dbReference type="ChEBI" id="CHEBI:15378"/>
        <dbReference type="ChEBI" id="CHEBI:29242"/>
        <dbReference type="ChEBI" id="CHEBI:30616"/>
        <dbReference type="ChEBI" id="CHEBI:43474"/>
        <dbReference type="ChEBI" id="CHEBI:456216"/>
        <dbReference type="EC" id="7.3.2.7"/>
    </reaction>
</comment>
<evidence type="ECO:0000256" key="7">
    <source>
        <dbReference type="ARBA" id="ARBA00059736"/>
    </source>
</evidence>
<dbReference type="InterPro" id="IPR027417">
    <property type="entry name" value="P-loop_NTPase"/>
</dbReference>
<keyword evidence="3" id="KW-0067">ATP-binding</keyword>
<dbReference type="NCBIfam" id="TIGR00345">
    <property type="entry name" value="GET3_arsA_TRC40"/>
    <property type="match status" value="1"/>
</dbReference>
<dbReference type="EC" id="7.3.2.7" evidence="8"/>
<evidence type="ECO:0000313" key="16">
    <source>
        <dbReference type="EMBL" id="SJK84495.1"/>
    </source>
</evidence>
<evidence type="ECO:0000256" key="10">
    <source>
        <dbReference type="ARBA" id="ARBA00075317"/>
    </source>
</evidence>
<dbReference type="OrthoDB" id="46198at2157"/>
<evidence type="ECO:0000256" key="4">
    <source>
        <dbReference type="ARBA" id="ARBA00022849"/>
    </source>
</evidence>
<feature type="domain" description="ArsA/GET3 Anion-transporting ATPase-like" evidence="13">
    <location>
        <begin position="3"/>
        <end position="303"/>
    </location>
</feature>
<dbReference type="GO" id="GO:0005524">
    <property type="term" value="F:ATP binding"/>
    <property type="evidence" value="ECO:0007669"/>
    <property type="project" value="UniProtKB-KW"/>
</dbReference>
<name>A0A1N5TPP1_9ARCH</name>
<dbReference type="InterPro" id="IPR016300">
    <property type="entry name" value="ATPase_ArsA/GET3"/>
</dbReference>
<keyword evidence="4" id="KW-0059">Arsenical resistance</keyword>
<dbReference type="InterPro" id="IPR008978">
    <property type="entry name" value="HSP20-like_chaperone"/>
</dbReference>
<evidence type="ECO:0000256" key="8">
    <source>
        <dbReference type="ARBA" id="ARBA00066752"/>
    </source>
</evidence>
<dbReference type="InterPro" id="IPR040612">
    <property type="entry name" value="ArsA_HSP20-like"/>
</dbReference>
<feature type="domain" description="ArsA HSP20-like" evidence="14">
    <location>
        <begin position="325"/>
        <end position="386"/>
    </location>
</feature>
<reference evidence="17" key="2">
    <citation type="submission" date="2016-06" db="EMBL/GenBank/DDBJ databases">
        <authorList>
            <person name="Toshchakov V.S."/>
        </authorList>
    </citation>
    <scope>NUCLEOTIDE SEQUENCE [LARGE SCALE GENOMIC DNA]</scope>
    <source>
        <strain>PM4 (JCM 30641</strain>
        <strain evidence="17">\VKM B-2940)</strain>
    </source>
</reference>
<dbReference type="Gene3D" id="3.40.50.300">
    <property type="entry name" value="P-loop containing nucleotide triphosphate hydrolases"/>
    <property type="match status" value="1"/>
</dbReference>
<dbReference type="KEGG" id="cdiv:CPM_0625"/>
<gene>
    <name evidence="16" type="ORF">CPM_0625</name>
    <name evidence="15" type="ORF">CSP5_0647</name>
</gene>
<dbReference type="Proteomes" id="UP000187822">
    <property type="component" value="Chromosome I"/>
</dbReference>
<protein>
    <recommendedName>
        <fullName evidence="9">Putative arsenical pump-driving ATPase</fullName>
        <ecNumber evidence="8">7.3.2.7</ecNumber>
    </recommendedName>
    <alternativeName>
        <fullName evidence="10">Arsenical resistance ATPase</fullName>
    </alternativeName>
    <alternativeName>
        <fullName evidence="11">Arsenite-translocating ATPase</fullName>
    </alternativeName>
    <alternativeName>
        <fullName evidence="12">Arsenite-transporting ATPase</fullName>
    </alternativeName>
</protein>
<dbReference type="Pfam" id="PF02374">
    <property type="entry name" value="ArsA_ATPase"/>
    <property type="match status" value="1"/>
</dbReference>
<evidence type="ECO:0000256" key="5">
    <source>
        <dbReference type="ARBA" id="ARBA00022967"/>
    </source>
</evidence>
<reference evidence="15 18" key="1">
    <citation type="submission" date="2016-04" db="EMBL/GenBank/DDBJ databases">
        <authorList>
            <person name="Evans L.H."/>
            <person name="Alamgir A."/>
            <person name="Owens N."/>
            <person name="Weber N.D."/>
            <person name="Virtaneva K."/>
            <person name="Barbian K."/>
            <person name="Babar A."/>
            <person name="Rosenke K."/>
        </authorList>
    </citation>
    <scope>NUCLEOTIDE SEQUENCE [LARGE SCALE GENOMIC DNA]</scope>
    <source>
        <strain evidence="15">S5</strain>
        <strain evidence="18">S5(T) (JCM 30642 \VKM B-2941)</strain>
    </source>
</reference>
<evidence type="ECO:0000256" key="2">
    <source>
        <dbReference type="ARBA" id="ARBA00022741"/>
    </source>
</evidence>
<comment type="function">
    <text evidence="7">Anion-transporting ATPase. Catalyzes the extrusion of arsenite.</text>
</comment>
<evidence type="ECO:0000256" key="1">
    <source>
        <dbReference type="ARBA" id="ARBA00011040"/>
    </source>
</evidence>
<proteinExistence type="inferred from homology"/>
<reference evidence="16" key="3">
    <citation type="submission" date="2016-06" db="EMBL/GenBank/DDBJ databases">
        <authorList>
            <person name="Olsen C.W."/>
            <person name="Carey S."/>
            <person name="Hinshaw L."/>
            <person name="Karasin A.I."/>
        </authorList>
    </citation>
    <scope>NUCLEOTIDE SEQUENCE [LARGE SCALE GENOMIC DNA]</scope>
    <source>
        <strain evidence="16">PM4</strain>
    </source>
</reference>
<evidence type="ECO:0000313" key="18">
    <source>
        <dbReference type="Proteomes" id="UP000195607"/>
    </source>
</evidence>
<evidence type="ECO:0000256" key="11">
    <source>
        <dbReference type="ARBA" id="ARBA00078871"/>
    </source>
</evidence>
<evidence type="ECO:0000313" key="15">
    <source>
        <dbReference type="EMBL" id="SIM50391.1"/>
    </source>
</evidence>
<dbReference type="PANTHER" id="PTHR10803">
    <property type="entry name" value="ARSENICAL PUMP-DRIVING ATPASE ARSENITE-TRANSLOCATING ATPASE"/>
    <property type="match status" value="1"/>
</dbReference>
<dbReference type="EMBL" id="LT719092">
    <property type="protein sequence ID" value="SJK84495.1"/>
    <property type="molecule type" value="Genomic_DNA"/>
</dbReference>
<dbReference type="InterPro" id="IPR025723">
    <property type="entry name" value="ArsA/GET3_ATPase-like"/>
</dbReference>
<dbReference type="AlphaFoldDB" id="A0A1N5TPP1"/>
<dbReference type="FunFam" id="3.40.50.300:FF:001801">
    <property type="entry name" value="Putative arsenical pump-driving ATPase"/>
    <property type="match status" value="1"/>
</dbReference>
<dbReference type="GO" id="GO:0016887">
    <property type="term" value="F:ATP hydrolysis activity"/>
    <property type="evidence" value="ECO:0007669"/>
    <property type="project" value="InterPro"/>
</dbReference>
<dbReference type="SUPFAM" id="SSF49764">
    <property type="entry name" value="HSP20-like chaperones"/>
    <property type="match status" value="1"/>
</dbReference>
<evidence type="ECO:0000256" key="12">
    <source>
        <dbReference type="ARBA" id="ARBA00080604"/>
    </source>
</evidence>
<keyword evidence="2" id="KW-0547">Nucleotide-binding</keyword>
<sequence>MVRILLYTGKGGVGKTSVSAATGIELAKRGLKTLVISTDPAHSLRDAFKKSIGSEPVEVGKNLFLQEISVTEAIKKYWDNLKLYLTALMRSQGVDGIAAEEIATMPGFDEATELLYIREYAKDNRFDVVVMDTAPTGESLKLLSFPEAFSWYMERIFPISRKTAKIMRPLMKPFLGVPIPDDKVFGSIEELYSQMREVKEILSDPETTTIRLVCNPDRMSFNETKRAFTYLLMYGYNVDSVIVNKIYADDTGDFLKKWRESQTEVLEEIETAFADLKIMKIPMSANEPTGQKLLEEMGKKLYEDADPMSVMSSIIPPVQFISDGDHKMVKIRIPFADKKNTQLHNRGGELVVQIDNWRRVFFLPQSMSDLNPVNAEFNKGFLNIEMS</sequence>
<dbReference type="PANTHER" id="PTHR10803:SF3">
    <property type="entry name" value="ATPASE GET3"/>
    <property type="match status" value="1"/>
</dbReference>
<accession>A0A1N5TPP1</accession>
<dbReference type="Gene3D" id="2.60.40.790">
    <property type="match status" value="1"/>
</dbReference>
<evidence type="ECO:0000259" key="13">
    <source>
        <dbReference type="Pfam" id="PF02374"/>
    </source>
</evidence>
<dbReference type="SUPFAM" id="SSF52540">
    <property type="entry name" value="P-loop containing nucleoside triphosphate hydrolases"/>
    <property type="match status" value="1"/>
</dbReference>
<evidence type="ECO:0000256" key="9">
    <source>
        <dbReference type="ARBA" id="ARBA00074681"/>
    </source>
</evidence>
<dbReference type="GO" id="GO:0015446">
    <property type="term" value="F:ATPase-coupled arsenite transmembrane transporter activity"/>
    <property type="evidence" value="ECO:0007669"/>
    <property type="project" value="UniProtKB-EC"/>
</dbReference>
<keyword evidence="17" id="KW-1185">Reference proteome</keyword>
<dbReference type="EMBL" id="LT671858">
    <property type="protein sequence ID" value="SIM50391.1"/>
    <property type="molecule type" value="Genomic_DNA"/>
</dbReference>